<dbReference type="InterPro" id="IPR006224">
    <property type="entry name" value="PsdUridine_synth_RluA-like_CS"/>
</dbReference>
<dbReference type="Proteomes" id="UP000094379">
    <property type="component" value="Unassembled WGS sequence"/>
</dbReference>
<dbReference type="CDD" id="cd00165">
    <property type="entry name" value="S4"/>
    <property type="match status" value="1"/>
</dbReference>
<protein>
    <recommendedName>
        <fullName evidence="9">Pseudouridine synthase</fullName>
        <ecNumber evidence="9">5.4.99.-</ecNumber>
    </recommendedName>
</protein>
<evidence type="ECO:0000256" key="9">
    <source>
        <dbReference type="RuleBase" id="RU362028"/>
    </source>
</evidence>
<dbReference type="InterPro" id="IPR020103">
    <property type="entry name" value="PsdUridine_synth_cat_dom_sf"/>
</dbReference>
<evidence type="ECO:0000256" key="7">
    <source>
        <dbReference type="PIRSR" id="PIRSR606225-1"/>
    </source>
</evidence>
<dbReference type="PATRIC" id="fig|291169.3.peg.435"/>
<dbReference type="NCBIfam" id="TIGR00005">
    <property type="entry name" value="rluA_subfam"/>
    <property type="match status" value="1"/>
</dbReference>
<dbReference type="PROSITE" id="PS01129">
    <property type="entry name" value="PSI_RLU"/>
    <property type="match status" value="1"/>
</dbReference>
<dbReference type="GO" id="GO:0003723">
    <property type="term" value="F:RNA binding"/>
    <property type="evidence" value="ECO:0007669"/>
    <property type="project" value="UniProtKB-KW"/>
</dbReference>
<name>A0A1E3GV51_9GAMM</name>
<gene>
    <name evidence="11" type="primary">rluC</name>
    <name evidence="11" type="ORF">A9E74_00429</name>
</gene>
<dbReference type="SMART" id="SM00363">
    <property type="entry name" value="S4"/>
    <property type="match status" value="1"/>
</dbReference>
<evidence type="ECO:0000256" key="4">
    <source>
        <dbReference type="ARBA" id="ARBA00022552"/>
    </source>
</evidence>
<dbReference type="GO" id="GO:0000455">
    <property type="term" value="P:enzyme-directed rRNA pseudouridine synthesis"/>
    <property type="evidence" value="ECO:0007669"/>
    <property type="project" value="UniProtKB-ARBA"/>
</dbReference>
<evidence type="ECO:0000256" key="3">
    <source>
        <dbReference type="ARBA" id="ARBA00010876"/>
    </source>
</evidence>
<evidence type="ECO:0000256" key="8">
    <source>
        <dbReference type="PROSITE-ProRule" id="PRU00182"/>
    </source>
</evidence>
<dbReference type="AlphaFoldDB" id="A0A1E3GV51"/>
<comment type="catalytic activity">
    <reaction evidence="9">
        <text>a uridine in RNA = a pseudouridine in RNA</text>
        <dbReference type="Rhea" id="RHEA:48348"/>
        <dbReference type="Rhea" id="RHEA-COMP:12068"/>
        <dbReference type="Rhea" id="RHEA-COMP:12069"/>
        <dbReference type="ChEBI" id="CHEBI:65314"/>
        <dbReference type="ChEBI" id="CHEBI:65315"/>
    </reaction>
</comment>
<dbReference type="PANTHER" id="PTHR21600">
    <property type="entry name" value="MITOCHONDRIAL RNA PSEUDOURIDINE SYNTHASE"/>
    <property type="match status" value="1"/>
</dbReference>
<proteinExistence type="inferred from homology"/>
<dbReference type="NCBIfam" id="NF008249">
    <property type="entry name" value="PRK11025.1"/>
    <property type="match status" value="1"/>
</dbReference>
<comment type="similarity">
    <text evidence="3 9">Belongs to the pseudouridine synthase RluA family.</text>
</comment>
<evidence type="ECO:0000259" key="10">
    <source>
        <dbReference type="SMART" id="SM00363"/>
    </source>
</evidence>
<dbReference type="Gene3D" id="3.30.2350.10">
    <property type="entry name" value="Pseudouridine synthase"/>
    <property type="match status" value="1"/>
</dbReference>
<dbReference type="SUPFAM" id="SSF55120">
    <property type="entry name" value="Pseudouridine synthase"/>
    <property type="match status" value="1"/>
</dbReference>
<reference evidence="11 12" key="1">
    <citation type="submission" date="2016-07" db="EMBL/GenBank/DDBJ databases">
        <title>Draft Genome Sequence of Methylophaga muralis Bur 1.</title>
        <authorList>
            <person name="Vasilenko O.V."/>
            <person name="Doronina N.V."/>
            <person name="Shmareva M.N."/>
            <person name="Tarlachkov S.V."/>
            <person name="Mustakhimov I."/>
            <person name="Trotsenko Y.A."/>
        </authorList>
    </citation>
    <scope>NUCLEOTIDE SEQUENCE [LARGE SCALE GENOMIC DNA]</scope>
    <source>
        <strain evidence="11 12">Bur 1</strain>
    </source>
</reference>
<dbReference type="RefSeq" id="WP_069295009.1">
    <property type="nucleotide sequence ID" value="NZ_MCRI01000002.1"/>
</dbReference>
<organism evidence="11 12">
    <name type="scientific">Methylophaga muralis</name>
    <dbReference type="NCBI Taxonomy" id="291169"/>
    <lineage>
        <taxon>Bacteria</taxon>
        <taxon>Pseudomonadati</taxon>
        <taxon>Pseudomonadota</taxon>
        <taxon>Gammaproteobacteria</taxon>
        <taxon>Thiotrichales</taxon>
        <taxon>Piscirickettsiaceae</taxon>
        <taxon>Methylophaga</taxon>
    </lineage>
</organism>
<keyword evidence="5 8" id="KW-0694">RNA-binding</keyword>
<evidence type="ECO:0000313" key="11">
    <source>
        <dbReference type="EMBL" id="ODN67923.1"/>
    </source>
</evidence>
<dbReference type="EMBL" id="MCRI01000002">
    <property type="protein sequence ID" value="ODN67923.1"/>
    <property type="molecule type" value="Genomic_DNA"/>
</dbReference>
<evidence type="ECO:0000256" key="6">
    <source>
        <dbReference type="ARBA" id="ARBA00023235"/>
    </source>
</evidence>
<dbReference type="Gene3D" id="3.10.290.10">
    <property type="entry name" value="RNA-binding S4 domain"/>
    <property type="match status" value="1"/>
</dbReference>
<evidence type="ECO:0000256" key="5">
    <source>
        <dbReference type="ARBA" id="ARBA00022884"/>
    </source>
</evidence>
<feature type="active site" evidence="7">
    <location>
        <position position="146"/>
    </location>
</feature>
<keyword evidence="6 9" id="KW-0413">Isomerase</keyword>
<dbReference type="Pfam" id="PF00849">
    <property type="entry name" value="PseudoU_synth_2"/>
    <property type="match status" value="1"/>
</dbReference>
<evidence type="ECO:0000256" key="1">
    <source>
        <dbReference type="ARBA" id="ARBA00000381"/>
    </source>
</evidence>
<dbReference type="InterPro" id="IPR050188">
    <property type="entry name" value="RluA_PseudoU_synthase"/>
</dbReference>
<sequence>MANSSQATPAVQFIDIRADQAGQRIDNFLITLEKGVPKSRIYRALRKGEVRVNKGRIKQTYRLQAGDQVRIPPLRVSEKVIITDLSDSLTEALEQSILMEDDALLVINKPSGLAVHAGSQIQLGVIEAMRIIRPDNRFVELVHRLDRDTSGCLVIAKSREALLNLQEQMKNSETDKRYLTLTKGHWPANENIVDLALQKNTLSSGERMVAPDINGKKSKTLFEVKQNFVDCQLVAAKLYTGRTHQIRVHSASQSHPVAGDEKYGDREFNKRLKQFGLKRMFLHAWQLSIKHPITHEPVTFHAELPDSLNDVLKKLEAQS</sequence>
<dbReference type="SUPFAM" id="SSF55174">
    <property type="entry name" value="Alpha-L RNA-binding motif"/>
    <property type="match status" value="1"/>
</dbReference>
<dbReference type="InterPro" id="IPR006145">
    <property type="entry name" value="PsdUridine_synth_RsuA/RluA"/>
</dbReference>
<dbReference type="GO" id="GO:0160141">
    <property type="term" value="F:23S rRNA pseudouridine(955/2504/2580) synthase activity"/>
    <property type="evidence" value="ECO:0007669"/>
    <property type="project" value="UniProtKB-EC"/>
</dbReference>
<keyword evidence="12" id="KW-1185">Reference proteome</keyword>
<feature type="domain" description="RNA-binding S4" evidence="10">
    <location>
        <begin position="23"/>
        <end position="82"/>
    </location>
</feature>
<dbReference type="Pfam" id="PF01479">
    <property type="entry name" value="S4"/>
    <property type="match status" value="1"/>
</dbReference>
<dbReference type="PROSITE" id="PS50889">
    <property type="entry name" value="S4"/>
    <property type="match status" value="1"/>
</dbReference>
<dbReference type="CDD" id="cd02869">
    <property type="entry name" value="PseudoU_synth_RluA_like"/>
    <property type="match status" value="1"/>
</dbReference>
<dbReference type="STRING" id="291169.A9E74_00429"/>
<comment type="catalytic activity">
    <reaction evidence="1">
        <text>uridine(955/2504/2580) in 23S rRNA = pseudouridine(955/2504/2580) in 23S rRNA</text>
        <dbReference type="Rhea" id="RHEA:42528"/>
        <dbReference type="Rhea" id="RHEA-COMP:10099"/>
        <dbReference type="Rhea" id="RHEA-COMP:10100"/>
        <dbReference type="ChEBI" id="CHEBI:65314"/>
        <dbReference type="ChEBI" id="CHEBI:65315"/>
        <dbReference type="EC" id="5.4.99.24"/>
    </reaction>
</comment>
<comment type="caution">
    <text evidence="11">The sequence shown here is derived from an EMBL/GenBank/DDBJ whole genome shotgun (WGS) entry which is preliminary data.</text>
</comment>
<dbReference type="PANTHER" id="PTHR21600:SF92">
    <property type="entry name" value="RIBOSOMAL LARGE SUBUNIT PSEUDOURIDINE SYNTHASE C"/>
    <property type="match status" value="1"/>
</dbReference>
<comment type="function">
    <text evidence="2">Responsible for synthesis of pseudouridine from uracil at positions 955, 2504 and 2580 in 23S ribosomal RNA.</text>
</comment>
<dbReference type="InterPro" id="IPR006225">
    <property type="entry name" value="PsdUridine_synth_RluC/D"/>
</dbReference>
<keyword evidence="4" id="KW-0698">rRNA processing</keyword>
<dbReference type="InterPro" id="IPR002942">
    <property type="entry name" value="S4_RNA-bd"/>
</dbReference>
<dbReference type="InterPro" id="IPR036986">
    <property type="entry name" value="S4_RNA-bd_sf"/>
</dbReference>
<evidence type="ECO:0000313" key="12">
    <source>
        <dbReference type="Proteomes" id="UP000094379"/>
    </source>
</evidence>
<accession>A0A1E3GV51</accession>
<dbReference type="EC" id="5.4.99.-" evidence="9"/>
<evidence type="ECO:0000256" key="2">
    <source>
        <dbReference type="ARBA" id="ARBA00002876"/>
    </source>
</evidence>